<keyword evidence="1" id="KW-0479">Metal-binding</keyword>
<dbReference type="EMBL" id="CP106738">
    <property type="protein sequence ID" value="UXX82019.1"/>
    <property type="molecule type" value="Genomic_DNA"/>
</dbReference>
<sequence length="315" mass="32743">MTDKPDLATILGEVDSSTFLGLSARSDLNVSDASSAYLGVPGATPYGQMGAFARNAPQALRVAMAPEASLIDRYNFDLGGPLFPAGCKAAVDCGDLPFNTEDFAANRAVIRAAVAEIMAAGVVPIVVGGDDSVPIPMLDALSDTGDSYTLLQIDAHIDWRDVHMGERFGLSSNMRRASEMAHIRQIIQVGARGTGSAHSDDVQDALDWGAEIVPAEEVHAHGIAPILARIETGARIVICFDVDGLDPSVVPGCLARSPGGLSYGQGLGLLRGAAERGTIAAVDFAEFVPEMDVDGIGAVAVSRLVTTVMGLAARQ</sequence>
<comment type="similarity">
    <text evidence="3">Belongs to the arginase family.</text>
</comment>
<dbReference type="RefSeq" id="WP_263047062.1">
    <property type="nucleotide sequence ID" value="NZ_CP106738.1"/>
</dbReference>
<gene>
    <name evidence="4" type="ORF">N7U68_12945</name>
</gene>
<keyword evidence="2" id="KW-0378">Hydrolase</keyword>
<evidence type="ECO:0000256" key="3">
    <source>
        <dbReference type="PROSITE-ProRule" id="PRU00742"/>
    </source>
</evidence>
<proteinExistence type="inferred from homology"/>
<dbReference type="PROSITE" id="PS51409">
    <property type="entry name" value="ARGINASE_2"/>
    <property type="match status" value="1"/>
</dbReference>
<evidence type="ECO:0000313" key="5">
    <source>
        <dbReference type="Proteomes" id="UP001064087"/>
    </source>
</evidence>
<evidence type="ECO:0000256" key="1">
    <source>
        <dbReference type="ARBA" id="ARBA00022723"/>
    </source>
</evidence>
<dbReference type="PANTHER" id="PTHR11358:SF26">
    <property type="entry name" value="GUANIDINO ACID HYDROLASE, MITOCHONDRIAL"/>
    <property type="match status" value="1"/>
</dbReference>
<name>A0ABY6D797_9RHOB</name>
<dbReference type="InterPro" id="IPR006035">
    <property type="entry name" value="Ureohydrolase"/>
</dbReference>
<keyword evidence="5" id="KW-1185">Reference proteome</keyword>
<dbReference type="SUPFAM" id="SSF52768">
    <property type="entry name" value="Arginase/deacetylase"/>
    <property type="match status" value="1"/>
</dbReference>
<organism evidence="4 5">
    <name type="scientific">Roseovarius pelagicus</name>
    <dbReference type="NCBI Taxonomy" id="2980108"/>
    <lineage>
        <taxon>Bacteria</taxon>
        <taxon>Pseudomonadati</taxon>
        <taxon>Pseudomonadota</taxon>
        <taxon>Alphaproteobacteria</taxon>
        <taxon>Rhodobacterales</taxon>
        <taxon>Roseobacteraceae</taxon>
        <taxon>Roseovarius</taxon>
    </lineage>
</organism>
<protein>
    <submittedName>
        <fullName evidence="4">Arginase family protein</fullName>
    </submittedName>
</protein>
<dbReference type="Proteomes" id="UP001064087">
    <property type="component" value="Chromosome"/>
</dbReference>
<dbReference type="PIRSF" id="PIRSF036979">
    <property type="entry name" value="Arginase"/>
    <property type="match status" value="1"/>
</dbReference>
<dbReference type="Pfam" id="PF00491">
    <property type="entry name" value="Arginase"/>
    <property type="match status" value="1"/>
</dbReference>
<dbReference type="PANTHER" id="PTHR11358">
    <property type="entry name" value="ARGINASE/AGMATINASE"/>
    <property type="match status" value="1"/>
</dbReference>
<evidence type="ECO:0000256" key="2">
    <source>
        <dbReference type="ARBA" id="ARBA00022801"/>
    </source>
</evidence>
<dbReference type="Gene3D" id="3.40.800.10">
    <property type="entry name" value="Ureohydrolase domain"/>
    <property type="match status" value="1"/>
</dbReference>
<reference evidence="4" key="1">
    <citation type="submission" date="2022-10" db="EMBL/GenBank/DDBJ databases">
        <title>Roseovarius pelagicus sp. nov., isolated from Arctic seawater.</title>
        <authorList>
            <person name="Hong Y.W."/>
            <person name="Hwang C.Y."/>
        </authorList>
    </citation>
    <scope>NUCLEOTIDE SEQUENCE</scope>
    <source>
        <strain evidence="4">HL-MP18</strain>
    </source>
</reference>
<evidence type="ECO:0000313" key="4">
    <source>
        <dbReference type="EMBL" id="UXX82019.1"/>
    </source>
</evidence>
<dbReference type="InterPro" id="IPR023696">
    <property type="entry name" value="Ureohydrolase_dom_sf"/>
</dbReference>
<accession>A0ABY6D797</accession>